<feature type="region of interest" description="Disordered" evidence="1">
    <location>
        <begin position="247"/>
        <end position="279"/>
    </location>
</feature>
<feature type="domain" description="DUF4283" evidence="2">
    <location>
        <begin position="7"/>
        <end position="89"/>
    </location>
</feature>
<sequence>MRNTIQAKWAHALIVKVHGRSVGYQFLHSKLMSMWKPARRMDCVDLEKDFYLIRFGLVEDYDNVLKGGPWFVGGHFLNIRVWEPNFKPTTAVCNMVAVWIRLPELPIEFYALCVLKEIGNAIGPVLRIDSNTAAEARGRYARICVQIDLNQSLVQQILLEGKIQDIQYEGINSLCFSYGRVGHRQESCPYTVKVTIPEQRADEEEVSVGEGKHGPEGQGSQEAGNTDVDVKEEYGVWMLVRHRKAGAPLRGTRGRSSKTRFVPNPQILTTPPNDASRSETHFVSPVYKRNTHGSKQRSAMGNILQRKNSSFVKRNVGLDKVQSHDDLGMARQRRNEGMESYFSFNAGESEVGLSTLSRSNLDGVGKPLVDLPIGQAYNSRSSDPQLEGSIDAIIGAKLERITPGGRNYGKDYAKL</sequence>
<dbReference type="EMBL" id="JAZDWU010000006">
    <property type="protein sequence ID" value="KAK9997978.1"/>
    <property type="molecule type" value="Genomic_DNA"/>
</dbReference>
<proteinExistence type="predicted"/>
<feature type="compositionally biased region" description="Polar residues" evidence="1">
    <location>
        <begin position="266"/>
        <end position="275"/>
    </location>
</feature>
<dbReference type="Proteomes" id="UP001459277">
    <property type="component" value="Unassembled WGS sequence"/>
</dbReference>
<feature type="region of interest" description="Disordered" evidence="1">
    <location>
        <begin position="201"/>
        <end position="226"/>
    </location>
</feature>
<keyword evidence="4" id="KW-1185">Reference proteome</keyword>
<organism evidence="3 4">
    <name type="scientific">Lithocarpus litseifolius</name>
    <dbReference type="NCBI Taxonomy" id="425828"/>
    <lineage>
        <taxon>Eukaryota</taxon>
        <taxon>Viridiplantae</taxon>
        <taxon>Streptophyta</taxon>
        <taxon>Embryophyta</taxon>
        <taxon>Tracheophyta</taxon>
        <taxon>Spermatophyta</taxon>
        <taxon>Magnoliopsida</taxon>
        <taxon>eudicotyledons</taxon>
        <taxon>Gunneridae</taxon>
        <taxon>Pentapetalae</taxon>
        <taxon>rosids</taxon>
        <taxon>fabids</taxon>
        <taxon>Fagales</taxon>
        <taxon>Fagaceae</taxon>
        <taxon>Lithocarpus</taxon>
    </lineage>
</organism>
<evidence type="ECO:0000313" key="3">
    <source>
        <dbReference type="EMBL" id="KAK9997978.1"/>
    </source>
</evidence>
<dbReference type="InterPro" id="IPR025558">
    <property type="entry name" value="DUF4283"/>
</dbReference>
<gene>
    <name evidence="3" type="ORF">SO802_017581</name>
</gene>
<dbReference type="InterPro" id="IPR040256">
    <property type="entry name" value="At4g02000-like"/>
</dbReference>
<evidence type="ECO:0000313" key="4">
    <source>
        <dbReference type="Proteomes" id="UP001459277"/>
    </source>
</evidence>
<name>A0AAW2CJQ8_9ROSI</name>
<comment type="caution">
    <text evidence="3">The sequence shown here is derived from an EMBL/GenBank/DDBJ whole genome shotgun (WGS) entry which is preliminary data.</text>
</comment>
<evidence type="ECO:0000256" key="1">
    <source>
        <dbReference type="SAM" id="MobiDB-lite"/>
    </source>
</evidence>
<reference evidence="3 4" key="1">
    <citation type="submission" date="2024-01" db="EMBL/GenBank/DDBJ databases">
        <title>A telomere-to-telomere, gap-free genome of sweet tea (Lithocarpus litseifolius).</title>
        <authorList>
            <person name="Zhou J."/>
        </authorList>
    </citation>
    <scope>NUCLEOTIDE SEQUENCE [LARGE SCALE GENOMIC DNA]</scope>
    <source>
        <strain evidence="3">Zhou-2022a</strain>
        <tissue evidence="3">Leaf</tissue>
    </source>
</reference>
<dbReference type="PANTHER" id="PTHR31286:SF99">
    <property type="entry name" value="DUF4283 DOMAIN-CONTAINING PROTEIN"/>
    <property type="match status" value="1"/>
</dbReference>
<protein>
    <recommendedName>
        <fullName evidence="2">DUF4283 domain-containing protein</fullName>
    </recommendedName>
</protein>
<dbReference type="Pfam" id="PF14111">
    <property type="entry name" value="DUF4283"/>
    <property type="match status" value="1"/>
</dbReference>
<accession>A0AAW2CJQ8</accession>
<dbReference type="PANTHER" id="PTHR31286">
    <property type="entry name" value="GLYCINE-RICH CELL WALL STRUCTURAL PROTEIN 1.8-LIKE"/>
    <property type="match status" value="1"/>
</dbReference>
<evidence type="ECO:0000259" key="2">
    <source>
        <dbReference type="Pfam" id="PF14111"/>
    </source>
</evidence>
<dbReference type="AlphaFoldDB" id="A0AAW2CJQ8"/>